<sequence length="620" mass="62315">MAICASCGAASAQGAQRCASCDRPLAPPPPPPTAPPVAAPVAPPAAAFFAPPAGPPAAAVPVPPPATPPTAPPGVAPAPPQPTAAPAVGRWGAGTPLVAGAEQPAALRWFTGSDWRPALRVVVAPTLVLLLAALLAAVPDSYGGEFPAPFGTRYGGSLAAALAALGAPFEGLVSMGGGRTSMSLAYTLRVLPMTVTLLWALALWAGLRSGLRRRQARTGGQASRRFAFGEAARTGLVAAAVTLVLGLLCGTRWQPAERGRGSYDEDRYEGLFGGPAFELDAGWVQALGWTFLLAGLIALAVYGTDALRWAAWRNAGVRGWAVAGLTAGRVIATVVALASVAAFVIVAAQGEGGPTLASLAFLPNLGLLLLGFGSGATFEAGRQNYAVSGYDGDGYSPGRFQYSFFDLKDLPGDWRWTGLLALVTAALLGWTAFRRRLDTADRIRLAVVHGVALSLLILLAGAVLATEGTDAGSAASLIGGEKSSVGLAFGGVLAANLLWAAVGALALPPLLAALGVRRPAAGPGVPAAGAPGVPAQGGYDGGGPDSGAPAPVVPAPSDLLDSHGPDSHGPDAQGPDSHGPEAPGPGGRSREAYDGARPAAGDRTAAEDSSVWRKQDRADS</sequence>
<keyword evidence="2" id="KW-0812">Transmembrane</keyword>
<dbReference type="Proteomes" id="UP001432014">
    <property type="component" value="Chromosome"/>
</dbReference>
<feature type="compositionally biased region" description="Low complexity" evidence="1">
    <location>
        <begin position="522"/>
        <end position="537"/>
    </location>
</feature>
<feature type="transmembrane region" description="Helical" evidence="2">
    <location>
        <begin position="118"/>
        <end position="138"/>
    </location>
</feature>
<evidence type="ECO:0000313" key="4">
    <source>
        <dbReference type="Proteomes" id="UP001432014"/>
    </source>
</evidence>
<reference evidence="3 4" key="1">
    <citation type="submission" date="2022-10" db="EMBL/GenBank/DDBJ databases">
        <title>The complete genomes of actinobacterial strains from the NBC collection.</title>
        <authorList>
            <person name="Joergensen T.S."/>
            <person name="Alvarez Arevalo M."/>
            <person name="Sterndorff E.B."/>
            <person name="Faurdal D."/>
            <person name="Vuksanovic O."/>
            <person name="Mourched A.-S."/>
            <person name="Charusanti P."/>
            <person name="Shaw S."/>
            <person name="Blin K."/>
            <person name="Weber T."/>
        </authorList>
    </citation>
    <scope>NUCLEOTIDE SEQUENCE [LARGE SCALE GENOMIC DNA]</scope>
    <source>
        <strain evidence="3 4">NBC_01247</strain>
    </source>
</reference>
<feature type="region of interest" description="Disordered" evidence="1">
    <location>
        <begin position="522"/>
        <end position="620"/>
    </location>
</feature>
<feature type="transmembrane region" description="Helical" evidence="2">
    <location>
        <begin position="414"/>
        <end position="433"/>
    </location>
</feature>
<feature type="transmembrane region" description="Helical" evidence="2">
    <location>
        <begin position="445"/>
        <end position="465"/>
    </location>
</feature>
<feature type="region of interest" description="Disordered" evidence="1">
    <location>
        <begin position="60"/>
        <end position="85"/>
    </location>
</feature>
<dbReference type="RefSeq" id="WP_329495463.1">
    <property type="nucleotide sequence ID" value="NZ_CP108460.1"/>
</dbReference>
<gene>
    <name evidence="3" type="ORF">OG469_24540</name>
</gene>
<feature type="compositionally biased region" description="Pro residues" evidence="1">
    <location>
        <begin position="61"/>
        <end position="83"/>
    </location>
</feature>
<feature type="transmembrane region" description="Helical" evidence="2">
    <location>
        <begin position="485"/>
        <end position="507"/>
    </location>
</feature>
<feature type="transmembrane region" description="Helical" evidence="2">
    <location>
        <begin position="234"/>
        <end position="253"/>
    </location>
</feature>
<evidence type="ECO:0000256" key="2">
    <source>
        <dbReference type="SAM" id="Phobius"/>
    </source>
</evidence>
<evidence type="ECO:0000256" key="1">
    <source>
        <dbReference type="SAM" id="MobiDB-lite"/>
    </source>
</evidence>
<feature type="compositionally biased region" description="Basic and acidic residues" evidence="1">
    <location>
        <begin position="560"/>
        <end position="569"/>
    </location>
</feature>
<accession>A0ABZ1WC16</accession>
<feature type="transmembrane region" description="Helical" evidence="2">
    <location>
        <begin position="286"/>
        <end position="307"/>
    </location>
</feature>
<organism evidence="3 4">
    <name type="scientific">Kitasatospora herbaricolor</name>
    <dbReference type="NCBI Taxonomy" id="68217"/>
    <lineage>
        <taxon>Bacteria</taxon>
        <taxon>Bacillati</taxon>
        <taxon>Actinomycetota</taxon>
        <taxon>Actinomycetes</taxon>
        <taxon>Kitasatosporales</taxon>
        <taxon>Streptomycetaceae</taxon>
        <taxon>Kitasatospora</taxon>
    </lineage>
</organism>
<keyword evidence="2" id="KW-0472">Membrane</keyword>
<name>A0ABZ1WC16_9ACTN</name>
<feature type="transmembrane region" description="Helical" evidence="2">
    <location>
        <begin position="319"/>
        <end position="348"/>
    </location>
</feature>
<evidence type="ECO:0008006" key="5">
    <source>
        <dbReference type="Google" id="ProtNLM"/>
    </source>
</evidence>
<feature type="compositionally biased region" description="Basic and acidic residues" evidence="1">
    <location>
        <begin position="604"/>
        <end position="620"/>
    </location>
</feature>
<evidence type="ECO:0000313" key="3">
    <source>
        <dbReference type="EMBL" id="WUS58403.1"/>
    </source>
</evidence>
<feature type="compositionally biased region" description="Low complexity" evidence="1">
    <location>
        <begin position="546"/>
        <end position="558"/>
    </location>
</feature>
<dbReference type="EMBL" id="CP108482">
    <property type="protein sequence ID" value="WUS58403.1"/>
    <property type="molecule type" value="Genomic_DNA"/>
</dbReference>
<keyword evidence="4" id="KW-1185">Reference proteome</keyword>
<keyword evidence="2" id="KW-1133">Transmembrane helix</keyword>
<proteinExistence type="predicted"/>
<feature type="transmembrane region" description="Helical" evidence="2">
    <location>
        <begin position="189"/>
        <end position="207"/>
    </location>
</feature>
<protein>
    <recommendedName>
        <fullName evidence="5">Zinc ribbon domain-containing protein</fullName>
    </recommendedName>
</protein>